<gene>
    <name evidence="9" type="ORF">EV213_11483</name>
</gene>
<feature type="transmembrane region" description="Helical" evidence="7">
    <location>
        <begin position="168"/>
        <end position="187"/>
    </location>
</feature>
<evidence type="ECO:0000313" key="10">
    <source>
        <dbReference type="Proteomes" id="UP000295632"/>
    </source>
</evidence>
<feature type="transmembrane region" description="Helical" evidence="7">
    <location>
        <begin position="199"/>
        <end position="219"/>
    </location>
</feature>
<proteinExistence type="inferred from homology"/>
<keyword evidence="10" id="KW-1185">Reference proteome</keyword>
<dbReference type="EMBL" id="SNYJ01000014">
    <property type="protein sequence ID" value="TDQ37204.1"/>
    <property type="molecule type" value="Genomic_DNA"/>
</dbReference>
<dbReference type="RefSeq" id="WP_133581399.1">
    <property type="nucleotide sequence ID" value="NZ_SNYJ01000014.1"/>
</dbReference>
<evidence type="ECO:0000256" key="7">
    <source>
        <dbReference type="SAM" id="Phobius"/>
    </source>
</evidence>
<dbReference type="Pfam" id="PF01757">
    <property type="entry name" value="Acyl_transf_3"/>
    <property type="match status" value="1"/>
</dbReference>
<organism evidence="9 10">
    <name type="scientific">Aureibacillus halotolerans</name>
    <dbReference type="NCBI Taxonomy" id="1508390"/>
    <lineage>
        <taxon>Bacteria</taxon>
        <taxon>Bacillati</taxon>
        <taxon>Bacillota</taxon>
        <taxon>Bacilli</taxon>
        <taxon>Bacillales</taxon>
        <taxon>Bacillaceae</taxon>
        <taxon>Aureibacillus</taxon>
    </lineage>
</organism>
<name>A0A4R6U272_9BACI</name>
<protein>
    <submittedName>
        <fullName evidence="9">Peptidoglycan/LPS O-acetylase OafA/YrhL</fullName>
    </submittedName>
</protein>
<feature type="transmembrane region" description="Helical" evidence="7">
    <location>
        <begin position="340"/>
        <end position="361"/>
    </location>
</feature>
<dbReference type="GO" id="GO:0016413">
    <property type="term" value="F:O-acetyltransferase activity"/>
    <property type="evidence" value="ECO:0007669"/>
    <property type="project" value="TreeGrafter"/>
</dbReference>
<feature type="domain" description="Acyltransferase 3" evidence="8">
    <location>
        <begin position="9"/>
        <end position="354"/>
    </location>
</feature>
<comment type="subcellular location">
    <subcellularLocation>
        <location evidence="1">Cell membrane</location>
        <topology evidence="1">Multi-pass membrane protein</topology>
    </subcellularLocation>
</comment>
<dbReference type="AlphaFoldDB" id="A0A4R6U272"/>
<comment type="caution">
    <text evidence="9">The sequence shown here is derived from an EMBL/GenBank/DDBJ whole genome shotgun (WGS) entry which is preliminary data.</text>
</comment>
<reference evidence="9 10" key="1">
    <citation type="submission" date="2019-03" db="EMBL/GenBank/DDBJ databases">
        <title>Genomic Encyclopedia of Type Strains, Phase IV (KMG-IV): sequencing the most valuable type-strain genomes for metagenomic binning, comparative biology and taxonomic classification.</title>
        <authorList>
            <person name="Goeker M."/>
        </authorList>
    </citation>
    <scope>NUCLEOTIDE SEQUENCE [LARGE SCALE GENOMIC DNA]</scope>
    <source>
        <strain evidence="9 10">DSM 28697</strain>
    </source>
</reference>
<accession>A0A4R6U272</accession>
<keyword evidence="6 7" id="KW-0472">Membrane</keyword>
<dbReference type="GO" id="GO:0005886">
    <property type="term" value="C:plasma membrane"/>
    <property type="evidence" value="ECO:0007669"/>
    <property type="project" value="UniProtKB-SubCell"/>
</dbReference>
<dbReference type="PANTHER" id="PTHR40074:SF2">
    <property type="entry name" value="O-ACETYLTRANSFERASE WECH"/>
    <property type="match status" value="1"/>
</dbReference>
<keyword evidence="5 7" id="KW-1133">Transmembrane helix</keyword>
<dbReference type="GO" id="GO:0009246">
    <property type="term" value="P:enterobacterial common antigen biosynthetic process"/>
    <property type="evidence" value="ECO:0007669"/>
    <property type="project" value="TreeGrafter"/>
</dbReference>
<dbReference type="InterPro" id="IPR002656">
    <property type="entry name" value="Acyl_transf_3_dom"/>
</dbReference>
<feature type="transmembrane region" description="Helical" evidence="7">
    <location>
        <begin position="302"/>
        <end position="320"/>
    </location>
</feature>
<evidence type="ECO:0000256" key="3">
    <source>
        <dbReference type="ARBA" id="ARBA00022475"/>
    </source>
</evidence>
<sequence length="394" mass="45984">MSSQKYIHEIYLTRAMAIIGVLLVHATSYTIADMQNSNSDMFIVYNFINIFFKFGTPTFIFLSSLVLFYTYSKRPLEKGLLRHFYKRRMTFILIPYAVFSILYFWYKLPLLQQFYTPERIAWEFVYDLLLGEANGHLYFVFISIQFYIVFPLLLLFFKKFPGASKHAFWVGFLIQWVYVFGVKYGVLPADHKGSIGFSYMAYYLSGVTVGMNYSTFERFFAVSKQTFKGKLAVATVTVWGLWAFFSTAHVVVQYLYRAGIYTADTLWFELFWNMHTFLSAFVLMQLAYVLFRHASSRLVKGLLHLGVVSFGVYLLHVLPLHTFTQYVDTGHPILYHARTAAGFVISLGISWLIVGLAMNYWRHAWIFFGSFPKQLPWKRETPISSVQKDRNQSL</sequence>
<dbReference type="OrthoDB" id="65129at2"/>
<feature type="transmembrane region" description="Helical" evidence="7">
    <location>
        <begin position="89"/>
        <end position="106"/>
    </location>
</feature>
<evidence type="ECO:0000256" key="6">
    <source>
        <dbReference type="ARBA" id="ARBA00023136"/>
    </source>
</evidence>
<dbReference type="PANTHER" id="PTHR40074">
    <property type="entry name" value="O-ACETYLTRANSFERASE WECH"/>
    <property type="match status" value="1"/>
</dbReference>
<evidence type="ECO:0000256" key="1">
    <source>
        <dbReference type="ARBA" id="ARBA00004651"/>
    </source>
</evidence>
<evidence type="ECO:0000256" key="5">
    <source>
        <dbReference type="ARBA" id="ARBA00022989"/>
    </source>
</evidence>
<evidence type="ECO:0000313" key="9">
    <source>
        <dbReference type="EMBL" id="TDQ37204.1"/>
    </source>
</evidence>
<comment type="similarity">
    <text evidence="2">Belongs to the acyltransferase 3 family.</text>
</comment>
<evidence type="ECO:0000256" key="4">
    <source>
        <dbReference type="ARBA" id="ARBA00022692"/>
    </source>
</evidence>
<feature type="transmembrane region" description="Helical" evidence="7">
    <location>
        <begin position="43"/>
        <end position="68"/>
    </location>
</feature>
<feature type="transmembrane region" description="Helical" evidence="7">
    <location>
        <begin position="136"/>
        <end position="156"/>
    </location>
</feature>
<evidence type="ECO:0000256" key="2">
    <source>
        <dbReference type="ARBA" id="ARBA00007400"/>
    </source>
</evidence>
<feature type="transmembrane region" description="Helical" evidence="7">
    <location>
        <begin position="12"/>
        <end position="31"/>
    </location>
</feature>
<dbReference type="Proteomes" id="UP000295632">
    <property type="component" value="Unassembled WGS sequence"/>
</dbReference>
<feature type="transmembrane region" description="Helical" evidence="7">
    <location>
        <begin position="272"/>
        <end position="290"/>
    </location>
</feature>
<keyword evidence="3" id="KW-1003">Cell membrane</keyword>
<keyword evidence="4 7" id="KW-0812">Transmembrane</keyword>
<feature type="transmembrane region" description="Helical" evidence="7">
    <location>
        <begin position="231"/>
        <end position="252"/>
    </location>
</feature>
<evidence type="ECO:0000259" key="8">
    <source>
        <dbReference type="Pfam" id="PF01757"/>
    </source>
</evidence>